<gene>
    <name evidence="1" type="ORF">BV22DRAFT_1082840</name>
</gene>
<dbReference type="Proteomes" id="UP000790709">
    <property type="component" value="Unassembled WGS sequence"/>
</dbReference>
<proteinExistence type="predicted"/>
<comment type="caution">
    <text evidence="1">The sequence shown here is derived from an EMBL/GenBank/DDBJ whole genome shotgun (WGS) entry which is preliminary data.</text>
</comment>
<reference evidence="1" key="1">
    <citation type="journal article" date="2021" name="New Phytol.">
        <title>Evolutionary innovations through gain and loss of genes in the ectomycorrhizal Boletales.</title>
        <authorList>
            <person name="Wu G."/>
            <person name="Miyauchi S."/>
            <person name="Morin E."/>
            <person name="Kuo A."/>
            <person name="Drula E."/>
            <person name="Varga T."/>
            <person name="Kohler A."/>
            <person name="Feng B."/>
            <person name="Cao Y."/>
            <person name="Lipzen A."/>
            <person name="Daum C."/>
            <person name="Hundley H."/>
            <person name="Pangilinan J."/>
            <person name="Johnson J."/>
            <person name="Barry K."/>
            <person name="LaButti K."/>
            <person name="Ng V."/>
            <person name="Ahrendt S."/>
            <person name="Min B."/>
            <person name="Choi I.G."/>
            <person name="Park H."/>
            <person name="Plett J.M."/>
            <person name="Magnuson J."/>
            <person name="Spatafora J.W."/>
            <person name="Nagy L.G."/>
            <person name="Henrissat B."/>
            <person name="Grigoriev I.V."/>
            <person name="Yang Z.L."/>
            <person name="Xu J."/>
            <person name="Martin F.M."/>
        </authorList>
    </citation>
    <scope>NUCLEOTIDE SEQUENCE</scope>
    <source>
        <strain evidence="1">KUC20120723A-06</strain>
    </source>
</reference>
<organism evidence="1 2">
    <name type="scientific">Leucogyrophana mollusca</name>
    <dbReference type="NCBI Taxonomy" id="85980"/>
    <lineage>
        <taxon>Eukaryota</taxon>
        <taxon>Fungi</taxon>
        <taxon>Dikarya</taxon>
        <taxon>Basidiomycota</taxon>
        <taxon>Agaricomycotina</taxon>
        <taxon>Agaricomycetes</taxon>
        <taxon>Agaricomycetidae</taxon>
        <taxon>Boletales</taxon>
        <taxon>Boletales incertae sedis</taxon>
        <taxon>Leucogyrophana</taxon>
    </lineage>
</organism>
<sequence>MSFLARSATRALTRAAPRGSRTVTVDANAGEYFTKRDAVRAHAAETTNLWRRISFFVCFPATVVCIAWVEKAEAEHAAHTEHVKEENGGHLPEIPEYDYMNRRVKPFPWGMNTLFYNEHVNKDMSQQE</sequence>
<name>A0ACB8BSY8_9AGAM</name>
<accession>A0ACB8BSY8</accession>
<dbReference type="EMBL" id="MU266352">
    <property type="protein sequence ID" value="KAH7928527.1"/>
    <property type="molecule type" value="Genomic_DNA"/>
</dbReference>
<evidence type="ECO:0000313" key="1">
    <source>
        <dbReference type="EMBL" id="KAH7928527.1"/>
    </source>
</evidence>
<evidence type="ECO:0000313" key="2">
    <source>
        <dbReference type="Proteomes" id="UP000790709"/>
    </source>
</evidence>
<keyword evidence="2" id="KW-1185">Reference proteome</keyword>
<protein>
    <submittedName>
        <fullName evidence="1">COX6A, subunit VIa of cytochrome c oxidase</fullName>
    </submittedName>
</protein>